<protein>
    <submittedName>
        <fullName evidence="5">Hydrophobic amino acid ABC transporter</fullName>
    </submittedName>
</protein>
<evidence type="ECO:0000256" key="2">
    <source>
        <dbReference type="ARBA" id="ARBA00022729"/>
    </source>
</evidence>
<sequence length="438" mass="46252">MKRLLDTRRVGAALAATSLAAATVGCTSGAANSSDGAACADNSRPISVGHLNYYTGPFADVGPTFEAITDLTISMINEDPPLGRQFEVVHDDIGTVGEATVARNLLQRNNVDVLLNPAHEYSSYRDFMLQQIDKNDGPLMPSVHGGSIDAGIGGKPEEALFRGAPMDTAAAVAGVLQVKQSGAQRVAVVATQISGSQLQKDAAVAAAREIGLEVVQVLDVQPEQANYRSTISSMAGANPDSLLLFSQAEDGGTFVKQAAEAGMSLYVVGSQEWLQEAFPRSATASAMAQHKAVLTAAFAHADSPAWDTLQTAWNESEFAHLTEPENSYVMQYYDLLNVSALAIEAAGSACSADWTEAMYEVSGGPGKVVYSYQEGIEALRNGEQIDYSGVTGDFDYTDTGVVSGLFGAYAWTPEETLDLVNTLDGTEILDIDEKISQG</sequence>
<accession>A0A378TNS0</accession>
<dbReference type="RefSeq" id="WP_172545020.1">
    <property type="nucleotide sequence ID" value="NZ_JACKSK010000026.1"/>
</dbReference>
<organism evidence="5 6">
    <name type="scientific">Mycolicibacterium tokaiense</name>
    <dbReference type="NCBI Taxonomy" id="39695"/>
    <lineage>
        <taxon>Bacteria</taxon>
        <taxon>Bacillati</taxon>
        <taxon>Actinomycetota</taxon>
        <taxon>Actinomycetes</taxon>
        <taxon>Mycobacteriales</taxon>
        <taxon>Mycobacteriaceae</taxon>
        <taxon>Mycolicibacterium</taxon>
    </lineage>
</organism>
<gene>
    <name evidence="5" type="ORF">NCTC10821_04825</name>
</gene>
<comment type="similarity">
    <text evidence="1">Belongs to the leucine-binding protein family.</text>
</comment>
<dbReference type="SUPFAM" id="SSF53822">
    <property type="entry name" value="Periplasmic binding protein-like I"/>
    <property type="match status" value="1"/>
</dbReference>
<dbReference type="PANTHER" id="PTHR30483">
    <property type="entry name" value="LEUCINE-SPECIFIC-BINDING PROTEIN"/>
    <property type="match status" value="1"/>
</dbReference>
<feature type="chain" id="PRO_5039105465" evidence="3">
    <location>
        <begin position="22"/>
        <end position="438"/>
    </location>
</feature>
<evidence type="ECO:0000313" key="6">
    <source>
        <dbReference type="Proteomes" id="UP000254978"/>
    </source>
</evidence>
<evidence type="ECO:0000256" key="1">
    <source>
        <dbReference type="ARBA" id="ARBA00010062"/>
    </source>
</evidence>
<dbReference type="PROSITE" id="PS51257">
    <property type="entry name" value="PROKAR_LIPOPROTEIN"/>
    <property type="match status" value="1"/>
</dbReference>
<keyword evidence="6" id="KW-1185">Reference proteome</keyword>
<dbReference type="AlphaFoldDB" id="A0A378TNS0"/>
<reference evidence="5 6" key="1">
    <citation type="submission" date="2018-06" db="EMBL/GenBank/DDBJ databases">
        <authorList>
            <consortium name="Pathogen Informatics"/>
            <person name="Doyle S."/>
        </authorList>
    </citation>
    <scope>NUCLEOTIDE SEQUENCE [LARGE SCALE GENOMIC DNA]</scope>
    <source>
        <strain evidence="5 6">NCTC10821</strain>
    </source>
</reference>
<dbReference type="Gene3D" id="3.40.50.2300">
    <property type="match status" value="2"/>
</dbReference>
<proteinExistence type="inferred from homology"/>
<evidence type="ECO:0000313" key="5">
    <source>
        <dbReference type="EMBL" id="STZ61276.1"/>
    </source>
</evidence>
<name>A0A378TNS0_9MYCO</name>
<dbReference type="InterPro" id="IPR051010">
    <property type="entry name" value="BCAA_transport"/>
</dbReference>
<evidence type="ECO:0000259" key="4">
    <source>
        <dbReference type="Pfam" id="PF13458"/>
    </source>
</evidence>
<keyword evidence="2 3" id="KW-0732">Signal</keyword>
<dbReference type="InterPro" id="IPR028082">
    <property type="entry name" value="Peripla_BP_I"/>
</dbReference>
<dbReference type="InterPro" id="IPR028081">
    <property type="entry name" value="Leu-bd"/>
</dbReference>
<dbReference type="PANTHER" id="PTHR30483:SF38">
    <property type="entry name" value="BLR7848 PROTEIN"/>
    <property type="match status" value="1"/>
</dbReference>
<dbReference type="Pfam" id="PF13458">
    <property type="entry name" value="Peripla_BP_6"/>
    <property type="match status" value="1"/>
</dbReference>
<feature type="signal peptide" evidence="3">
    <location>
        <begin position="1"/>
        <end position="21"/>
    </location>
</feature>
<dbReference type="EMBL" id="UGQT01000001">
    <property type="protein sequence ID" value="STZ61276.1"/>
    <property type="molecule type" value="Genomic_DNA"/>
</dbReference>
<feature type="domain" description="Leucine-binding protein" evidence="4">
    <location>
        <begin position="45"/>
        <end position="361"/>
    </location>
</feature>
<evidence type="ECO:0000256" key="3">
    <source>
        <dbReference type="SAM" id="SignalP"/>
    </source>
</evidence>
<dbReference type="Proteomes" id="UP000254978">
    <property type="component" value="Unassembled WGS sequence"/>
</dbReference>